<gene>
    <name evidence="2" type="ORF">EDWATA_03134</name>
</gene>
<dbReference type="PANTHER" id="PTHR43364:SF1">
    <property type="entry name" value="OXIDOREDUCTASE YDHF"/>
    <property type="match status" value="1"/>
</dbReference>
<evidence type="ECO:0000313" key="2">
    <source>
        <dbReference type="EMBL" id="EFE21861.1"/>
    </source>
</evidence>
<proteinExistence type="predicted"/>
<dbReference type="Proteomes" id="UP000003692">
    <property type="component" value="Unassembled WGS sequence"/>
</dbReference>
<dbReference type="InterPro" id="IPR036812">
    <property type="entry name" value="NAD(P)_OxRdtase_dom_sf"/>
</dbReference>
<dbReference type="PROSITE" id="PS51257">
    <property type="entry name" value="PROKAR_LIPOPROTEIN"/>
    <property type="match status" value="1"/>
</dbReference>
<dbReference type="InterPro" id="IPR050523">
    <property type="entry name" value="AKR_Detox_Biosynth"/>
</dbReference>
<name>D4F8N4_EDWTA</name>
<dbReference type="EMBL" id="ADGK01000262">
    <property type="protein sequence ID" value="EFE21861.1"/>
    <property type="molecule type" value="Genomic_DNA"/>
</dbReference>
<dbReference type="InterPro" id="IPR020471">
    <property type="entry name" value="AKR"/>
</dbReference>
<dbReference type="PRINTS" id="PR00069">
    <property type="entry name" value="ALDKETRDTASE"/>
</dbReference>
<dbReference type="SUPFAM" id="SSF51430">
    <property type="entry name" value="NAD(P)-linked oxidoreductase"/>
    <property type="match status" value="1"/>
</dbReference>
<protein>
    <submittedName>
        <fullName evidence="2">Oxidoreductase, aldo/keto reductase family protein</fullName>
    </submittedName>
</protein>
<comment type="caution">
    <text evidence="2">The sequence shown here is derived from an EMBL/GenBank/DDBJ whole genome shotgun (WGS) entry which is preliminary data.</text>
</comment>
<evidence type="ECO:0000313" key="3">
    <source>
        <dbReference type="Proteomes" id="UP000003692"/>
    </source>
</evidence>
<feature type="domain" description="NADP-dependent oxidoreductase" evidence="1">
    <location>
        <begin position="17"/>
        <end position="297"/>
    </location>
</feature>
<dbReference type="HOGENOM" id="CLU_023205_8_1_6"/>
<dbReference type="Gene3D" id="3.20.20.100">
    <property type="entry name" value="NADP-dependent oxidoreductase domain"/>
    <property type="match status" value="1"/>
</dbReference>
<dbReference type="Pfam" id="PF00248">
    <property type="entry name" value="Aldo_ket_red"/>
    <property type="match status" value="1"/>
</dbReference>
<organism evidence="2 3">
    <name type="scientific">Edwardsiella tarda ATCC 23685</name>
    <dbReference type="NCBI Taxonomy" id="500638"/>
    <lineage>
        <taxon>Bacteria</taxon>
        <taxon>Pseudomonadati</taxon>
        <taxon>Pseudomonadota</taxon>
        <taxon>Gammaproteobacteria</taxon>
        <taxon>Enterobacterales</taxon>
        <taxon>Hafniaceae</taxon>
        <taxon>Edwardsiella</taxon>
    </lineage>
</organism>
<dbReference type="GO" id="GO:0016491">
    <property type="term" value="F:oxidoreductase activity"/>
    <property type="evidence" value="ECO:0007669"/>
    <property type="project" value="InterPro"/>
</dbReference>
<dbReference type="PANTHER" id="PTHR43364">
    <property type="entry name" value="NADH-SPECIFIC METHYLGLYOXAL REDUCTASE-RELATED"/>
    <property type="match status" value="1"/>
</dbReference>
<dbReference type="GO" id="GO:0005829">
    <property type="term" value="C:cytosol"/>
    <property type="evidence" value="ECO:0007669"/>
    <property type="project" value="TreeGrafter"/>
</dbReference>
<sequence length="306" mass="33635">MMKQLTLGAAGPQVSAIALGCMRLAELDDGQAANLIDHALALGITAFDHADIYGAGECERRFAQAARPQGARREAMFIQSKCGIRSGFYDSSYRHILASVDGILQRLQCGYLDMLLLHRPDTLIEPQEVAEAFSRLVEQGKVRAFGVSNYGPLQIALLQKFLPQPLRVNQMQFGIAHAGMVRSGINVNVESEAAIDRSGDVLHYCRLHDITLQVWSPFQFGMFSGVFLDHPDFADLNQTLATLAAELNVSKTTLATAWILRHPAQMQVIAGSMNPTRLAQISQACALNLSRESWYQIYRAAGHPLP</sequence>
<dbReference type="CDD" id="cd19092">
    <property type="entry name" value="AKR_BsYcsN_EcYdhF-like"/>
    <property type="match status" value="1"/>
</dbReference>
<accession>D4F8N4</accession>
<reference evidence="2 3" key="1">
    <citation type="submission" date="2010-02" db="EMBL/GenBank/DDBJ databases">
        <authorList>
            <person name="Weinstock G."/>
            <person name="Sodergren E."/>
            <person name="Clifton S."/>
            <person name="Fulton L."/>
            <person name="Fulton B."/>
            <person name="Courtney L."/>
            <person name="Fronick C."/>
            <person name="Harrison M."/>
            <person name="Strong C."/>
            <person name="Farmer C."/>
            <person name="Delahaunty K."/>
            <person name="Markovic C."/>
            <person name="Hall O."/>
            <person name="Minx P."/>
            <person name="Tomlinson C."/>
            <person name="Mitreva M."/>
            <person name="Nelson J."/>
            <person name="Hou S."/>
            <person name="Wollam A."/>
            <person name="Pepin K.H."/>
            <person name="Johnson M."/>
            <person name="Bhonagiri V."/>
            <person name="Zhang X."/>
            <person name="Suruliraj S."/>
            <person name="Warren W."/>
            <person name="Chinwalla A."/>
            <person name="Mardis E.R."/>
            <person name="Wilson R.K."/>
        </authorList>
    </citation>
    <scope>NUCLEOTIDE SEQUENCE [LARGE SCALE GENOMIC DNA]</scope>
    <source>
        <strain evidence="2 3">ATCC 23685</strain>
    </source>
</reference>
<evidence type="ECO:0000259" key="1">
    <source>
        <dbReference type="Pfam" id="PF00248"/>
    </source>
</evidence>
<dbReference type="InterPro" id="IPR023210">
    <property type="entry name" value="NADP_OxRdtase_dom"/>
</dbReference>
<dbReference type="AlphaFoldDB" id="D4F8N4"/>